<organism evidence="1 2">
    <name type="scientific">Pseudomonas syringae pv. coriandricola</name>
    <dbReference type="NCBI Taxonomy" id="264453"/>
    <lineage>
        <taxon>Bacteria</taxon>
        <taxon>Pseudomonadati</taxon>
        <taxon>Pseudomonadota</taxon>
        <taxon>Gammaproteobacteria</taxon>
        <taxon>Pseudomonadales</taxon>
        <taxon>Pseudomonadaceae</taxon>
        <taxon>Pseudomonas</taxon>
    </lineage>
</organism>
<reference evidence="1 2" key="1">
    <citation type="submission" date="2018-08" db="EMBL/GenBank/DDBJ databases">
        <title>Recombination of ecologically and evolutionarily significant loci maintains genetic cohesion in the Pseudomonas syringae species complex.</title>
        <authorList>
            <person name="Dillon M."/>
            <person name="Thakur S."/>
            <person name="Almeida R.N.D."/>
            <person name="Weir B.S."/>
            <person name="Guttman D.S."/>
        </authorList>
    </citation>
    <scope>NUCLEOTIDE SEQUENCE [LARGE SCALE GENOMIC DNA]</scope>
    <source>
        <strain evidence="1 2">ICMP 9829</strain>
    </source>
</reference>
<comment type="caution">
    <text evidence="1">The sequence shown here is derived from an EMBL/GenBank/DDBJ whole genome shotgun (WGS) entry which is preliminary data.</text>
</comment>
<dbReference type="EMBL" id="RBTT01000007">
    <property type="protein sequence ID" value="RMU12791.1"/>
    <property type="molecule type" value="Genomic_DNA"/>
</dbReference>
<name>A0A3M4TQF2_9PSED</name>
<evidence type="ECO:0000313" key="1">
    <source>
        <dbReference type="EMBL" id="RMU12791.1"/>
    </source>
</evidence>
<dbReference type="RefSeq" id="WP_122284134.1">
    <property type="nucleotide sequence ID" value="NZ_RBRV01000333.1"/>
</dbReference>
<proteinExistence type="predicted"/>
<dbReference type="AlphaFoldDB" id="A0A3M4TQF2"/>
<accession>A0A3M4TQF2</accession>
<evidence type="ECO:0000313" key="2">
    <source>
        <dbReference type="Proteomes" id="UP000274212"/>
    </source>
</evidence>
<sequence length="172" mass="19699">MSKTNFTAEAQQFKDEMLKLVEQYEDGVEPDERYTQFTNEFSKRIIAETVLNLDLENFNDARLALRIIAEIEAYDGDFFEGNVDSYLDVAIRHIMKPPHSLRFIIENGESEKNSMVVNGVELTIAEAIRIFEHIEAVGASLSHTLFYNQALSIEDIASENLGYNPIQKPKEY</sequence>
<dbReference type="Proteomes" id="UP000274212">
    <property type="component" value="Unassembled WGS sequence"/>
</dbReference>
<gene>
    <name evidence="1" type="ORF">ALP36_03648</name>
</gene>
<protein>
    <submittedName>
        <fullName evidence="1">Uncharacterized protein</fullName>
    </submittedName>
</protein>